<evidence type="ECO:0000313" key="3">
    <source>
        <dbReference type="Proteomes" id="UP000523795"/>
    </source>
</evidence>
<keyword evidence="2" id="KW-0808">Transferase</keyword>
<feature type="non-terminal residue" evidence="2">
    <location>
        <position position="1"/>
    </location>
</feature>
<accession>A0ABX1JR49</accession>
<dbReference type="Gene3D" id="3.40.47.10">
    <property type="match status" value="1"/>
</dbReference>
<protein>
    <submittedName>
        <fullName evidence="2">Acetyl-CoA C-acyltransferase</fullName>
        <ecNumber evidence="2">2.3.1.9</ecNumber>
    </submittedName>
</protein>
<dbReference type="InterPro" id="IPR020610">
    <property type="entry name" value="Thiolase_AS"/>
</dbReference>
<dbReference type="InterPro" id="IPR020617">
    <property type="entry name" value="Thiolase_C"/>
</dbReference>
<dbReference type="Proteomes" id="UP000523795">
    <property type="component" value="Unassembled WGS sequence"/>
</dbReference>
<name>A0ABX1JR49_9MICC</name>
<dbReference type="EMBL" id="JAAZSR010000314">
    <property type="protein sequence ID" value="NKX51808.1"/>
    <property type="molecule type" value="Genomic_DNA"/>
</dbReference>
<gene>
    <name evidence="2" type="ORF">HER39_14790</name>
</gene>
<reference evidence="2 3" key="1">
    <citation type="submission" date="2020-04" db="EMBL/GenBank/DDBJ databases">
        <authorList>
            <person name="Liu S."/>
        </authorList>
    </citation>
    <scope>NUCLEOTIDE SEQUENCE [LARGE SCALE GENOMIC DNA]</scope>
    <source>
        <strain evidence="2 3">CGMCC 1.15091</strain>
    </source>
</reference>
<sequence length="40" mass="3692">GARIVGTLARQLADRGPGTLGAAGICGGGGQGSAVVLRSA</sequence>
<feature type="domain" description="Thiolase C-terminal" evidence="1">
    <location>
        <begin position="1"/>
        <end position="38"/>
    </location>
</feature>
<dbReference type="Pfam" id="PF02803">
    <property type="entry name" value="Thiolase_C"/>
    <property type="match status" value="1"/>
</dbReference>
<dbReference type="EC" id="2.3.1.9" evidence="2"/>
<dbReference type="PROSITE" id="PS00099">
    <property type="entry name" value="THIOLASE_3"/>
    <property type="match status" value="1"/>
</dbReference>
<comment type="caution">
    <text evidence="2">The sequence shown here is derived from an EMBL/GenBank/DDBJ whole genome shotgun (WGS) entry which is preliminary data.</text>
</comment>
<keyword evidence="3" id="KW-1185">Reference proteome</keyword>
<keyword evidence="2" id="KW-0012">Acyltransferase</keyword>
<dbReference type="SUPFAM" id="SSF53901">
    <property type="entry name" value="Thiolase-like"/>
    <property type="match status" value="1"/>
</dbReference>
<proteinExistence type="predicted"/>
<evidence type="ECO:0000259" key="1">
    <source>
        <dbReference type="Pfam" id="PF02803"/>
    </source>
</evidence>
<organism evidence="2 3">
    <name type="scientific">Arthrobacter deserti</name>
    <dbReference type="NCBI Taxonomy" id="1742687"/>
    <lineage>
        <taxon>Bacteria</taxon>
        <taxon>Bacillati</taxon>
        <taxon>Actinomycetota</taxon>
        <taxon>Actinomycetes</taxon>
        <taxon>Micrococcales</taxon>
        <taxon>Micrococcaceae</taxon>
        <taxon>Arthrobacter</taxon>
    </lineage>
</organism>
<dbReference type="GO" id="GO:0003985">
    <property type="term" value="F:acetyl-CoA C-acetyltransferase activity"/>
    <property type="evidence" value="ECO:0007669"/>
    <property type="project" value="UniProtKB-EC"/>
</dbReference>
<evidence type="ECO:0000313" key="2">
    <source>
        <dbReference type="EMBL" id="NKX51808.1"/>
    </source>
</evidence>
<dbReference type="InterPro" id="IPR016039">
    <property type="entry name" value="Thiolase-like"/>
</dbReference>